<reference evidence="4" key="1">
    <citation type="submission" date="2020-10" db="EMBL/GenBank/DDBJ databases">
        <authorList>
            <person name="Gilroy R."/>
        </authorList>
    </citation>
    <scope>NUCLEOTIDE SEQUENCE</scope>
    <source>
        <strain evidence="4">3924</strain>
    </source>
</reference>
<protein>
    <submittedName>
        <fullName evidence="4">Helix-turn-helix transcriptional regulator</fullName>
    </submittedName>
</protein>
<dbReference type="InterPro" id="IPR009057">
    <property type="entry name" value="Homeodomain-like_sf"/>
</dbReference>
<evidence type="ECO:0000313" key="5">
    <source>
        <dbReference type="Proteomes" id="UP000712007"/>
    </source>
</evidence>
<dbReference type="Pfam" id="PF00440">
    <property type="entry name" value="TetR_N"/>
    <property type="match status" value="1"/>
</dbReference>
<dbReference type="GO" id="GO:0003677">
    <property type="term" value="F:DNA binding"/>
    <property type="evidence" value="ECO:0007669"/>
    <property type="project" value="UniProtKB-UniRule"/>
</dbReference>
<sequence length="48" mass="5713">MDELKYKIIDKAKELFLKYGLRSVTIDDICRDLRISKKTFYSVLKGKE</sequence>
<dbReference type="PROSITE" id="PS50977">
    <property type="entry name" value="HTH_TETR_2"/>
    <property type="match status" value="1"/>
</dbReference>
<evidence type="ECO:0000313" key="4">
    <source>
        <dbReference type="EMBL" id="MBO8440564.1"/>
    </source>
</evidence>
<evidence type="ECO:0000256" key="1">
    <source>
        <dbReference type="ARBA" id="ARBA00023125"/>
    </source>
</evidence>
<dbReference type="InterPro" id="IPR001647">
    <property type="entry name" value="HTH_TetR"/>
</dbReference>
<dbReference type="Proteomes" id="UP000712007">
    <property type="component" value="Unassembled WGS sequence"/>
</dbReference>
<feature type="DNA-binding region" description="H-T-H motif" evidence="2">
    <location>
        <begin position="25"/>
        <end position="44"/>
    </location>
</feature>
<accession>A0A940IFF2</accession>
<proteinExistence type="predicted"/>
<feature type="domain" description="HTH tetR-type" evidence="3">
    <location>
        <begin position="2"/>
        <end position="48"/>
    </location>
</feature>
<name>A0A940IFF2_9BACT</name>
<organism evidence="4 5">
    <name type="scientific">Candidatus Aphodosoma intestinipullorum</name>
    <dbReference type="NCBI Taxonomy" id="2840674"/>
    <lineage>
        <taxon>Bacteria</taxon>
        <taxon>Pseudomonadati</taxon>
        <taxon>Bacteroidota</taxon>
        <taxon>Bacteroidia</taxon>
        <taxon>Bacteroidales</taxon>
        <taxon>Candidatus Aphodosoma</taxon>
    </lineage>
</organism>
<evidence type="ECO:0000259" key="3">
    <source>
        <dbReference type="PROSITE" id="PS50977"/>
    </source>
</evidence>
<dbReference type="SUPFAM" id="SSF46689">
    <property type="entry name" value="Homeodomain-like"/>
    <property type="match status" value="1"/>
</dbReference>
<keyword evidence="1 2" id="KW-0238">DNA-binding</keyword>
<reference evidence="4" key="2">
    <citation type="journal article" date="2021" name="PeerJ">
        <title>Extensive microbial diversity within the chicken gut microbiome revealed by metagenomics and culture.</title>
        <authorList>
            <person name="Gilroy R."/>
            <person name="Ravi A."/>
            <person name="Getino M."/>
            <person name="Pursley I."/>
            <person name="Horton D.L."/>
            <person name="Alikhan N.F."/>
            <person name="Baker D."/>
            <person name="Gharbi K."/>
            <person name="Hall N."/>
            <person name="Watson M."/>
            <person name="Adriaenssens E.M."/>
            <person name="Foster-Nyarko E."/>
            <person name="Jarju S."/>
            <person name="Secka A."/>
            <person name="Antonio M."/>
            <person name="Oren A."/>
            <person name="Chaudhuri R.R."/>
            <person name="La Ragione R."/>
            <person name="Hildebrand F."/>
            <person name="Pallen M.J."/>
        </authorList>
    </citation>
    <scope>NUCLEOTIDE SEQUENCE</scope>
    <source>
        <strain evidence="4">3924</strain>
    </source>
</reference>
<gene>
    <name evidence="4" type="ORF">IAC51_07940</name>
</gene>
<dbReference type="EMBL" id="JADIMV010000135">
    <property type="protein sequence ID" value="MBO8440564.1"/>
    <property type="molecule type" value="Genomic_DNA"/>
</dbReference>
<evidence type="ECO:0000256" key="2">
    <source>
        <dbReference type="PROSITE-ProRule" id="PRU00335"/>
    </source>
</evidence>
<comment type="caution">
    <text evidence="4">The sequence shown here is derived from an EMBL/GenBank/DDBJ whole genome shotgun (WGS) entry which is preliminary data.</text>
</comment>
<dbReference type="AlphaFoldDB" id="A0A940IFF2"/>
<dbReference type="Gene3D" id="1.10.10.60">
    <property type="entry name" value="Homeodomain-like"/>
    <property type="match status" value="1"/>
</dbReference>